<evidence type="ECO:0000256" key="2">
    <source>
        <dbReference type="SAM" id="MobiDB-lite"/>
    </source>
</evidence>
<feature type="compositionally biased region" description="Basic and acidic residues" evidence="2">
    <location>
        <begin position="239"/>
        <end position="258"/>
    </location>
</feature>
<feature type="region of interest" description="Disordered" evidence="2">
    <location>
        <begin position="145"/>
        <end position="259"/>
    </location>
</feature>
<dbReference type="Proteomes" id="UP000247409">
    <property type="component" value="Unassembled WGS sequence"/>
</dbReference>
<protein>
    <submittedName>
        <fullName evidence="3">Uncharacterized protein</fullName>
    </submittedName>
</protein>
<feature type="coiled-coil region" evidence="1">
    <location>
        <begin position="404"/>
        <end position="438"/>
    </location>
</feature>
<feature type="compositionally biased region" description="Low complexity" evidence="2">
    <location>
        <begin position="183"/>
        <end position="192"/>
    </location>
</feature>
<evidence type="ECO:0000313" key="4">
    <source>
        <dbReference type="Proteomes" id="UP000247409"/>
    </source>
</evidence>
<feature type="region of interest" description="Disordered" evidence="2">
    <location>
        <begin position="469"/>
        <end position="570"/>
    </location>
</feature>
<dbReference type="AlphaFoldDB" id="A0A2V3J1B3"/>
<feature type="compositionally biased region" description="Polar residues" evidence="2">
    <location>
        <begin position="544"/>
        <end position="564"/>
    </location>
</feature>
<feature type="region of interest" description="Disordered" evidence="2">
    <location>
        <begin position="313"/>
        <end position="337"/>
    </location>
</feature>
<gene>
    <name evidence="3" type="ORF">BWQ96_02153</name>
</gene>
<evidence type="ECO:0000256" key="1">
    <source>
        <dbReference type="SAM" id="Coils"/>
    </source>
</evidence>
<reference evidence="3 4" key="1">
    <citation type="journal article" date="2018" name="Mol. Biol. Evol.">
        <title>Analysis of the draft genome of the red seaweed Gracilariopsis chorda provides insights into genome size evolution in Rhodophyta.</title>
        <authorList>
            <person name="Lee J."/>
            <person name="Yang E.C."/>
            <person name="Graf L."/>
            <person name="Yang J.H."/>
            <person name="Qiu H."/>
            <person name="Zel Zion U."/>
            <person name="Chan C.X."/>
            <person name="Stephens T.G."/>
            <person name="Weber A.P.M."/>
            <person name="Boo G.H."/>
            <person name="Boo S.M."/>
            <person name="Kim K.M."/>
            <person name="Shin Y."/>
            <person name="Jung M."/>
            <person name="Lee S.J."/>
            <person name="Yim H.S."/>
            <person name="Lee J.H."/>
            <person name="Bhattacharya D."/>
            <person name="Yoon H.S."/>
        </authorList>
    </citation>
    <scope>NUCLEOTIDE SEQUENCE [LARGE SCALE GENOMIC DNA]</scope>
    <source>
        <strain evidence="3 4">SKKU-2015</strain>
        <tissue evidence="3">Whole body</tissue>
    </source>
</reference>
<dbReference type="EMBL" id="NBIV01000016">
    <property type="protein sequence ID" value="PXF48201.1"/>
    <property type="molecule type" value="Genomic_DNA"/>
</dbReference>
<feature type="compositionally biased region" description="Polar residues" evidence="2">
    <location>
        <begin position="510"/>
        <end position="531"/>
    </location>
</feature>
<sequence>MPPASNTRPSANSEQAWLENIRCPMYYDFEAAVAYPCTAGQHNPPLRESVYDSDDETRDFFLSLEENPSLHPTLHRRSLSPERNTLRSIGRPVYRHRPNTTFEEYLAEFRSKALQDDQVAPSTALTSEHSSPLATDLKTQECALKSDRTPSPPHLQTAGTSVLHAPKQNANDKVMPQRRPRRPQTSSGSGRTECISSQKKLIQQGHRNPARRRQRVSPPVPPSKATSTHRVVNSAKADATTDRNSNESDGLGHRRADDLSSNENRMSYWKLSSLSRSDAADSPVAHEHHLAESDSFTVDLDIVKIMEEHNERLRKSKSERAGSTISARDQSDGTVRGGESFETDIFTDDSANEAIKPTQFGNQSAGHNRVGQLGLCNSELNREYRNSVGISKPIESNGASLSDLLEKENEKVLKERKKKLLERRRALQQNRRNALRNMGQVSVTENRRINPISARVEFTTVEAKTPLTEVESSKSAETNTSTVRGLRAASNHGENRERGLKGYLCRGGKPTTTSTLASRQNRANPTTSNKSHGPRVLTERTVRQPRQLSAQSGKHPTATMSPASNKDEQDDLALLLSEHNSKIRKSRRLAATIND</sequence>
<keyword evidence="4" id="KW-1185">Reference proteome</keyword>
<name>A0A2V3J1B3_9FLOR</name>
<dbReference type="OrthoDB" id="10624013at2759"/>
<proteinExistence type="predicted"/>
<accession>A0A2V3J1B3</accession>
<organism evidence="3 4">
    <name type="scientific">Gracilariopsis chorda</name>
    <dbReference type="NCBI Taxonomy" id="448386"/>
    <lineage>
        <taxon>Eukaryota</taxon>
        <taxon>Rhodophyta</taxon>
        <taxon>Florideophyceae</taxon>
        <taxon>Rhodymeniophycidae</taxon>
        <taxon>Gracilariales</taxon>
        <taxon>Gracilariaceae</taxon>
        <taxon>Gracilariopsis</taxon>
    </lineage>
</organism>
<feature type="compositionally biased region" description="Polar residues" evidence="2">
    <location>
        <begin position="473"/>
        <end position="483"/>
    </location>
</feature>
<evidence type="ECO:0000313" key="3">
    <source>
        <dbReference type="EMBL" id="PXF48201.1"/>
    </source>
</evidence>
<comment type="caution">
    <text evidence="3">The sequence shown here is derived from an EMBL/GenBank/DDBJ whole genome shotgun (WGS) entry which is preliminary data.</text>
</comment>
<keyword evidence="1" id="KW-0175">Coiled coil</keyword>